<dbReference type="AlphaFoldDB" id="A0A2H0RLQ2"/>
<name>A0A2H0RLQ2_9BACT</name>
<dbReference type="Proteomes" id="UP000230833">
    <property type="component" value="Unassembled WGS sequence"/>
</dbReference>
<protein>
    <submittedName>
        <fullName evidence="1">Uncharacterized protein</fullName>
    </submittedName>
</protein>
<comment type="caution">
    <text evidence="1">The sequence shown here is derived from an EMBL/GenBank/DDBJ whole genome shotgun (WGS) entry which is preliminary data.</text>
</comment>
<dbReference type="EMBL" id="PCYL01000019">
    <property type="protein sequence ID" value="PIR46934.1"/>
    <property type="molecule type" value="Genomic_DNA"/>
</dbReference>
<proteinExistence type="predicted"/>
<accession>A0A2H0RLQ2</accession>
<reference evidence="1 2" key="1">
    <citation type="submission" date="2017-09" db="EMBL/GenBank/DDBJ databases">
        <title>Depth-based differentiation of microbial function through sediment-hosted aquifers and enrichment of novel symbionts in the deep terrestrial subsurface.</title>
        <authorList>
            <person name="Probst A.J."/>
            <person name="Ladd B."/>
            <person name="Jarett J.K."/>
            <person name="Geller-Mcgrath D.E."/>
            <person name="Sieber C.M."/>
            <person name="Emerson J.B."/>
            <person name="Anantharaman K."/>
            <person name="Thomas B.C."/>
            <person name="Malmstrom R."/>
            <person name="Stieglmeier M."/>
            <person name="Klingl A."/>
            <person name="Woyke T."/>
            <person name="Ryan C.M."/>
            <person name="Banfield J.F."/>
        </authorList>
    </citation>
    <scope>NUCLEOTIDE SEQUENCE [LARGE SCALE GENOMIC DNA]</scope>
    <source>
        <strain evidence="1">CG10_big_fil_rev_8_21_14_0_10_45_14</strain>
    </source>
</reference>
<evidence type="ECO:0000313" key="1">
    <source>
        <dbReference type="EMBL" id="PIR46934.1"/>
    </source>
</evidence>
<sequence>MDCENCYDSGNCFKNYNCAYTFQARQNVDCKFLSYSGGCTNCFASTNLKNKSYVFLNEQLTKEEYQKKVGEIDLGSYKVYEYWKDKARDHWKKYPPRPAYDDFSVDCEGSSYIFESKNCKDSFEVVGAEDCRFLDLIASGNVKDTYDLTQFGANLDMVYDSCEIGKDARDIQFSFNSGLDLMDVRYSAFLTSTAHHFGCVSVRKSEYCILNKQYSKEEFDVLKKRIIKDMEENPYVSKEGHVYKYGEFFPPEFSPHAYNGTFANFFFPLSKEDVLKKGLRWLEPEEKEYKVTIVAKDLPDNIKDVEDSLLKDVIGCMKCKRGFRVIKKELEFLRSNCLPLPRNCPFCRIGEKIELWIKNRKLIDRVCDKCGVDFKTYCDKERAPHVLCKKCYLAEVV</sequence>
<gene>
    <name evidence="1" type="ORF">COV07_01575</name>
</gene>
<organism evidence="1 2">
    <name type="scientific">Candidatus Vogelbacteria bacterium CG10_big_fil_rev_8_21_14_0_10_45_14</name>
    <dbReference type="NCBI Taxonomy" id="1975042"/>
    <lineage>
        <taxon>Bacteria</taxon>
        <taxon>Candidatus Vogeliibacteriota</taxon>
    </lineage>
</organism>
<evidence type="ECO:0000313" key="2">
    <source>
        <dbReference type="Proteomes" id="UP000230833"/>
    </source>
</evidence>